<organism evidence="8">
    <name type="scientific">freshwater metagenome</name>
    <dbReference type="NCBI Taxonomy" id="449393"/>
    <lineage>
        <taxon>unclassified sequences</taxon>
        <taxon>metagenomes</taxon>
        <taxon>ecological metagenomes</taxon>
    </lineage>
</organism>
<keyword evidence="3 6" id="KW-0812">Transmembrane</keyword>
<evidence type="ECO:0000313" key="9">
    <source>
        <dbReference type="EMBL" id="CAB5026339.1"/>
    </source>
</evidence>
<feature type="transmembrane region" description="Helical" evidence="6">
    <location>
        <begin position="147"/>
        <end position="167"/>
    </location>
</feature>
<dbReference type="Pfam" id="PF07681">
    <property type="entry name" value="DoxX"/>
    <property type="match status" value="1"/>
</dbReference>
<evidence type="ECO:0000313" key="8">
    <source>
        <dbReference type="EMBL" id="CAB4989874.1"/>
    </source>
</evidence>
<gene>
    <name evidence="7" type="ORF">UFOPK2683_01110</name>
    <name evidence="8" type="ORF">UFOPK3897_01666</name>
    <name evidence="9" type="ORF">UFOPK4121_00982</name>
</gene>
<evidence type="ECO:0000256" key="6">
    <source>
        <dbReference type="SAM" id="Phobius"/>
    </source>
</evidence>
<comment type="subcellular location">
    <subcellularLocation>
        <location evidence="1">Cell membrane</location>
        <topology evidence="1">Multi-pass membrane protein</topology>
    </subcellularLocation>
</comment>
<dbReference type="EMBL" id="CAFBOF010000070">
    <property type="protein sequence ID" value="CAB4989874.1"/>
    <property type="molecule type" value="Genomic_DNA"/>
</dbReference>
<dbReference type="PANTHER" id="PTHR33452:SF1">
    <property type="entry name" value="INNER MEMBRANE PROTEIN YPHA-RELATED"/>
    <property type="match status" value="1"/>
</dbReference>
<dbReference type="GO" id="GO:0005886">
    <property type="term" value="C:plasma membrane"/>
    <property type="evidence" value="ECO:0007669"/>
    <property type="project" value="UniProtKB-SubCell"/>
</dbReference>
<name>A0A6J7NIV3_9ZZZZ</name>
<dbReference type="EMBL" id="CAFBPQ010000028">
    <property type="protein sequence ID" value="CAB5026339.1"/>
    <property type="molecule type" value="Genomic_DNA"/>
</dbReference>
<evidence type="ECO:0000313" key="7">
    <source>
        <dbReference type="EMBL" id="CAB4728186.1"/>
    </source>
</evidence>
<dbReference type="InterPro" id="IPR051907">
    <property type="entry name" value="DoxX-like_oxidoreductase"/>
</dbReference>
<feature type="transmembrane region" description="Helical" evidence="6">
    <location>
        <begin position="108"/>
        <end position="127"/>
    </location>
</feature>
<keyword evidence="5 6" id="KW-0472">Membrane</keyword>
<dbReference type="AlphaFoldDB" id="A0A6J7NIV3"/>
<evidence type="ECO:0000256" key="1">
    <source>
        <dbReference type="ARBA" id="ARBA00004651"/>
    </source>
</evidence>
<accession>A0A6J7NIV3</accession>
<evidence type="ECO:0000256" key="2">
    <source>
        <dbReference type="ARBA" id="ARBA00022475"/>
    </source>
</evidence>
<evidence type="ECO:0000256" key="5">
    <source>
        <dbReference type="ARBA" id="ARBA00023136"/>
    </source>
</evidence>
<feature type="transmembrane region" description="Helical" evidence="6">
    <location>
        <begin position="12"/>
        <end position="31"/>
    </location>
</feature>
<evidence type="ECO:0000256" key="3">
    <source>
        <dbReference type="ARBA" id="ARBA00022692"/>
    </source>
</evidence>
<keyword evidence="2" id="KW-1003">Cell membrane</keyword>
<dbReference type="InterPro" id="IPR032808">
    <property type="entry name" value="DoxX"/>
</dbReference>
<evidence type="ECO:0000256" key="4">
    <source>
        <dbReference type="ARBA" id="ARBA00022989"/>
    </source>
</evidence>
<reference evidence="8" key="1">
    <citation type="submission" date="2020-05" db="EMBL/GenBank/DDBJ databases">
        <authorList>
            <person name="Chiriac C."/>
            <person name="Salcher M."/>
            <person name="Ghai R."/>
            <person name="Kavagutti S V."/>
        </authorList>
    </citation>
    <scope>NUCLEOTIDE SEQUENCE</scope>
</reference>
<keyword evidence="4 6" id="KW-1133">Transmembrane helix</keyword>
<sequence length="174" mass="18522">MIDNVDAVNFALALAHIWLGFMIFAHGWKHVKALKAGPGMAQWFESLGLRPGSLHALLVTLTELGVGVVLILGLLTPLAYGGLCALMLVAVITSDGKNGFFSGNQPPGWEYPGTIALLSIALGTLGPGEWSLDHVLKLDFPFDPHNALVITAALGILGAALFLIIFWRPTKKIS</sequence>
<dbReference type="PANTHER" id="PTHR33452">
    <property type="entry name" value="OXIDOREDUCTASE CATD-RELATED"/>
    <property type="match status" value="1"/>
</dbReference>
<protein>
    <submittedName>
        <fullName evidence="8">Unannotated protein</fullName>
    </submittedName>
</protein>
<proteinExistence type="predicted"/>
<dbReference type="EMBL" id="CAEZYK010000066">
    <property type="protein sequence ID" value="CAB4728186.1"/>
    <property type="molecule type" value="Genomic_DNA"/>
</dbReference>